<gene>
    <name evidence="1" type="ORF">L3Q82_003412</name>
</gene>
<evidence type="ECO:0000313" key="2">
    <source>
        <dbReference type="Proteomes" id="UP000831701"/>
    </source>
</evidence>
<organism evidence="1 2">
    <name type="scientific">Scortum barcoo</name>
    <name type="common">barcoo grunter</name>
    <dbReference type="NCBI Taxonomy" id="214431"/>
    <lineage>
        <taxon>Eukaryota</taxon>
        <taxon>Metazoa</taxon>
        <taxon>Chordata</taxon>
        <taxon>Craniata</taxon>
        <taxon>Vertebrata</taxon>
        <taxon>Euteleostomi</taxon>
        <taxon>Actinopterygii</taxon>
        <taxon>Neopterygii</taxon>
        <taxon>Teleostei</taxon>
        <taxon>Neoteleostei</taxon>
        <taxon>Acanthomorphata</taxon>
        <taxon>Eupercaria</taxon>
        <taxon>Centrarchiformes</taxon>
        <taxon>Terapontoidei</taxon>
        <taxon>Terapontidae</taxon>
        <taxon>Scortum</taxon>
    </lineage>
</organism>
<dbReference type="Proteomes" id="UP000831701">
    <property type="component" value="Chromosome 19"/>
</dbReference>
<sequence length="171" mass="18620">MPSTDEEAEAGDSEVDSSITQDKVTEAPAAPSALPAKPVDDPPQDIYSAPPEPFGSEPHLCRGFLSYCSLRPVFFTTDVAKIHYILGLLHGRALTGAARFARGALEGVTYREFLEDLKLVFDRPNAHFCASSSLMKLSQGRRSVEEYTLEFRTLAVEVDSARSPGGRKSIT</sequence>
<evidence type="ECO:0000313" key="1">
    <source>
        <dbReference type="EMBL" id="KAI3356739.1"/>
    </source>
</evidence>
<proteinExistence type="predicted"/>
<reference evidence="1" key="1">
    <citation type="submission" date="2022-04" db="EMBL/GenBank/DDBJ databases">
        <title>Jade perch genome.</title>
        <authorList>
            <person name="Chao B."/>
        </authorList>
    </citation>
    <scope>NUCLEOTIDE SEQUENCE</scope>
    <source>
        <strain evidence="1">CB-2022</strain>
    </source>
</reference>
<accession>A0ACB8VMW1</accession>
<dbReference type="EMBL" id="CM041549">
    <property type="protein sequence ID" value="KAI3356739.1"/>
    <property type="molecule type" value="Genomic_DNA"/>
</dbReference>
<name>A0ACB8VMW1_9TELE</name>
<keyword evidence="2" id="KW-1185">Reference proteome</keyword>
<protein>
    <submittedName>
        <fullName evidence="1">Uncharacterized protein</fullName>
    </submittedName>
</protein>
<comment type="caution">
    <text evidence="1">The sequence shown here is derived from an EMBL/GenBank/DDBJ whole genome shotgun (WGS) entry which is preliminary data.</text>
</comment>